<evidence type="ECO:0000256" key="6">
    <source>
        <dbReference type="ARBA" id="ARBA00022679"/>
    </source>
</evidence>
<comment type="subcellular location">
    <subcellularLocation>
        <location evidence="2">Golgi apparatus membrane</location>
        <topology evidence="2">Single-pass type II membrane protein</topology>
    </subcellularLocation>
</comment>
<evidence type="ECO:0000259" key="14">
    <source>
        <dbReference type="Pfam" id="PF00248"/>
    </source>
</evidence>
<dbReference type="InterPro" id="IPR004139">
    <property type="entry name" value="Glyco_trans_13"/>
</dbReference>
<dbReference type="GO" id="GO:0000139">
    <property type="term" value="C:Golgi membrane"/>
    <property type="evidence" value="ECO:0007669"/>
    <property type="project" value="UniProtKB-SubCell"/>
</dbReference>
<evidence type="ECO:0000313" key="16">
    <source>
        <dbReference type="Proteomes" id="UP000747542"/>
    </source>
</evidence>
<feature type="domain" description="NADP-dependent oxidoreductase" evidence="14">
    <location>
        <begin position="95"/>
        <end position="253"/>
    </location>
</feature>
<dbReference type="PROSITE" id="PS00798">
    <property type="entry name" value="ALDOKETO_REDUCTASE_1"/>
    <property type="match status" value="1"/>
</dbReference>
<dbReference type="GO" id="GO:0008375">
    <property type="term" value="F:acetylglucosaminyltransferase activity"/>
    <property type="evidence" value="ECO:0007669"/>
    <property type="project" value="InterPro"/>
</dbReference>
<dbReference type="InterPro" id="IPR023210">
    <property type="entry name" value="NADP_OxRdtase_dom"/>
</dbReference>
<dbReference type="PRINTS" id="PR00069">
    <property type="entry name" value="ALDKETRDTASE"/>
</dbReference>
<dbReference type="PANTHER" id="PTHR43827:SF14">
    <property type="entry name" value="NADP-DEPENDENT OXIDOREDUCTASE DOMAIN-CONTAINING PROTEIN"/>
    <property type="match status" value="1"/>
</dbReference>
<accession>A0A8J5MNA7</accession>
<keyword evidence="11" id="KW-0333">Golgi apparatus</keyword>
<evidence type="ECO:0000256" key="8">
    <source>
        <dbReference type="ARBA" id="ARBA00022723"/>
    </source>
</evidence>
<keyword evidence="7" id="KW-0812">Transmembrane</keyword>
<comment type="pathway">
    <text evidence="3">Protein modification; protein glycosylation.</text>
</comment>
<dbReference type="AlphaFoldDB" id="A0A8J5MNA7"/>
<evidence type="ECO:0000256" key="11">
    <source>
        <dbReference type="ARBA" id="ARBA00023034"/>
    </source>
</evidence>
<dbReference type="SUPFAM" id="SSF51430">
    <property type="entry name" value="NAD(P)-linked oxidoreductase"/>
    <property type="match status" value="1"/>
</dbReference>
<keyword evidence="16" id="KW-1185">Reference proteome</keyword>
<dbReference type="GO" id="GO:0016616">
    <property type="term" value="F:oxidoreductase activity, acting on the CH-OH group of donors, NAD or NADP as acceptor"/>
    <property type="evidence" value="ECO:0007669"/>
    <property type="project" value="UniProtKB-ARBA"/>
</dbReference>
<evidence type="ECO:0000256" key="5">
    <source>
        <dbReference type="ARBA" id="ARBA00022676"/>
    </source>
</evidence>
<organism evidence="15 16">
    <name type="scientific">Homarus americanus</name>
    <name type="common">American lobster</name>
    <dbReference type="NCBI Taxonomy" id="6706"/>
    <lineage>
        <taxon>Eukaryota</taxon>
        <taxon>Metazoa</taxon>
        <taxon>Ecdysozoa</taxon>
        <taxon>Arthropoda</taxon>
        <taxon>Crustacea</taxon>
        <taxon>Multicrustacea</taxon>
        <taxon>Malacostraca</taxon>
        <taxon>Eumalacostraca</taxon>
        <taxon>Eucarida</taxon>
        <taxon>Decapoda</taxon>
        <taxon>Pleocyemata</taxon>
        <taxon>Astacidea</taxon>
        <taxon>Nephropoidea</taxon>
        <taxon>Nephropidae</taxon>
        <taxon>Homarus</taxon>
    </lineage>
</organism>
<evidence type="ECO:0000256" key="10">
    <source>
        <dbReference type="ARBA" id="ARBA00022989"/>
    </source>
</evidence>
<feature type="non-terminal residue" evidence="15">
    <location>
        <position position="1"/>
    </location>
</feature>
<evidence type="ECO:0000313" key="15">
    <source>
        <dbReference type="EMBL" id="KAG7157699.1"/>
    </source>
</evidence>
<comment type="similarity">
    <text evidence="4">Belongs to the glycosyltransferase 13 family.</text>
</comment>
<evidence type="ECO:0000256" key="1">
    <source>
        <dbReference type="ARBA" id="ARBA00001936"/>
    </source>
</evidence>
<dbReference type="SUPFAM" id="SSF53448">
    <property type="entry name" value="Nucleotide-diphospho-sugar transferases"/>
    <property type="match status" value="1"/>
</dbReference>
<dbReference type="Proteomes" id="UP000747542">
    <property type="component" value="Unassembled WGS sequence"/>
</dbReference>
<dbReference type="EMBL" id="JAHLQT010036987">
    <property type="protein sequence ID" value="KAG7157699.1"/>
    <property type="molecule type" value="Genomic_DNA"/>
</dbReference>
<evidence type="ECO:0000256" key="2">
    <source>
        <dbReference type="ARBA" id="ARBA00004323"/>
    </source>
</evidence>
<keyword evidence="12" id="KW-0472">Membrane</keyword>
<evidence type="ECO:0000256" key="4">
    <source>
        <dbReference type="ARBA" id="ARBA00006492"/>
    </source>
</evidence>
<evidence type="ECO:0000256" key="9">
    <source>
        <dbReference type="ARBA" id="ARBA00022968"/>
    </source>
</evidence>
<keyword evidence="5" id="KW-0328">Glycosyltransferase</keyword>
<keyword evidence="10" id="KW-1133">Transmembrane helix</keyword>
<sequence>MKDISQITLRSGAVLPVVGLGTGNIGSRVRKPGGSREEVHTAINAALECGYRHIDTATLYQNEEMIGEVLHEWLSSGDDDEVAYPLDSDGAVILDMTTDLLALWSAMEEQVDAGRAKDIGLSNFNSQQIEKIMKVARIPPAILQVEVHAYLLQRPLRALCQRHNITVCGFMPLGAPHRAKETDEFPLLLNHPVVTEIAGRINVTPAQVLLCHLLQHDIVVIPKSANPQRIKKNCQVFHFELTPEDMAALDALDRGAESRVSNLLYYKGVLIQLVQMTGGAQTPFYVRLDGDCPATEDLARLFGIPFRYFQETARLMDDDPTILAVSAHNTFSFPGLGYDPSRLLRGVMPPQWGWMATRRLIKAWVPEYWGDWDYWVMALSRSKGLDVVFPEVSRSLHAGSSGTHIDGYSQAMIFSRQSAIASITNLTDVDGLLREAYSTKLASDVARATPITLTSPKNCGPNLIPAGQVTYIEPLIFARKATSDPSRGLNPGQIHENVKKPDNHTAVPHNDELMEAISGVNMFRRSRELRTSFRVRRPARNILEEVQLKNIITGVAVLGLDLSSLFLNKGMLMPLEIKKRTNDVDREEGIMDDADSGGSKLSKIYNTASGDVSHDGYLDLDNMINNEVYVKTDNNKEEMANIKNGNHKKHPNLKAKEYLAANTYDKMKTNSLQRVVKPLQTVRSQKIVKGRGGLSYTYYEACVVLPCFVSDPLLDHRHFPHLLGVAADVAQKESRTSHNTSLEFTVQDYNENPYLFNFFLKYN</sequence>
<dbReference type="Pfam" id="PF03071">
    <property type="entry name" value="GNT-I"/>
    <property type="match status" value="1"/>
</dbReference>
<evidence type="ECO:0000256" key="13">
    <source>
        <dbReference type="ARBA" id="ARBA00023211"/>
    </source>
</evidence>
<keyword evidence="6" id="KW-0808">Transferase</keyword>
<dbReference type="InterPro" id="IPR018170">
    <property type="entry name" value="Aldo/ket_reductase_CS"/>
</dbReference>
<keyword evidence="13" id="KW-0464">Manganese</keyword>
<evidence type="ECO:0000256" key="7">
    <source>
        <dbReference type="ARBA" id="ARBA00022692"/>
    </source>
</evidence>
<comment type="caution">
    <text evidence="15">The sequence shown here is derived from an EMBL/GenBank/DDBJ whole genome shotgun (WGS) entry which is preliminary data.</text>
</comment>
<dbReference type="InterPro" id="IPR036812">
    <property type="entry name" value="NAD(P)_OxRdtase_dom_sf"/>
</dbReference>
<dbReference type="GO" id="GO:0046872">
    <property type="term" value="F:metal ion binding"/>
    <property type="evidence" value="ECO:0007669"/>
    <property type="project" value="UniProtKB-KW"/>
</dbReference>
<evidence type="ECO:0000256" key="12">
    <source>
        <dbReference type="ARBA" id="ARBA00023136"/>
    </source>
</evidence>
<dbReference type="Pfam" id="PF00248">
    <property type="entry name" value="Aldo_ket_red"/>
    <property type="match status" value="2"/>
</dbReference>
<dbReference type="UniPathway" id="UPA00378"/>
<evidence type="ECO:0000256" key="3">
    <source>
        <dbReference type="ARBA" id="ARBA00004922"/>
    </source>
</evidence>
<dbReference type="InterPro" id="IPR029044">
    <property type="entry name" value="Nucleotide-diphossugar_trans"/>
</dbReference>
<reference evidence="15" key="1">
    <citation type="journal article" date="2021" name="Sci. Adv.">
        <title>The American lobster genome reveals insights on longevity, neural, and immune adaptations.</title>
        <authorList>
            <person name="Polinski J.M."/>
            <person name="Zimin A.V."/>
            <person name="Clark K.F."/>
            <person name="Kohn A.B."/>
            <person name="Sadowski N."/>
            <person name="Timp W."/>
            <person name="Ptitsyn A."/>
            <person name="Khanna P."/>
            <person name="Romanova D.Y."/>
            <person name="Williams P."/>
            <person name="Greenwood S.J."/>
            <person name="Moroz L.L."/>
            <person name="Walt D.R."/>
            <person name="Bodnar A.G."/>
        </authorList>
    </citation>
    <scope>NUCLEOTIDE SEQUENCE</scope>
    <source>
        <strain evidence="15">GMGI-L3</strain>
    </source>
</reference>
<dbReference type="Gene3D" id="3.20.20.100">
    <property type="entry name" value="NADP-dependent oxidoreductase domain"/>
    <property type="match status" value="2"/>
</dbReference>
<feature type="domain" description="NADP-dependent oxidoreductase" evidence="14">
    <location>
        <begin position="18"/>
        <end position="78"/>
    </location>
</feature>
<dbReference type="PROSITE" id="PS00062">
    <property type="entry name" value="ALDOKETO_REDUCTASE_2"/>
    <property type="match status" value="1"/>
</dbReference>
<gene>
    <name evidence="15" type="primary">Akr1B1-L3</name>
    <name evidence="15" type="ORF">Hamer_G018765</name>
</gene>
<name>A0A8J5MNA7_HOMAM</name>
<keyword evidence="9" id="KW-0735">Signal-anchor</keyword>
<protein>
    <submittedName>
        <fullName evidence="15">Aldo-keto reductase family 1 member B1-like 3</fullName>
    </submittedName>
</protein>
<dbReference type="PANTHER" id="PTHR43827">
    <property type="entry name" value="2,5-DIKETO-D-GLUCONIC ACID REDUCTASE"/>
    <property type="match status" value="1"/>
</dbReference>
<dbReference type="PROSITE" id="PS00063">
    <property type="entry name" value="ALDOKETO_REDUCTASE_3"/>
    <property type="match status" value="1"/>
</dbReference>
<comment type="cofactor">
    <cofactor evidence="1">
        <name>Mn(2+)</name>
        <dbReference type="ChEBI" id="CHEBI:29035"/>
    </cofactor>
</comment>
<dbReference type="Gene3D" id="3.90.550.10">
    <property type="entry name" value="Spore Coat Polysaccharide Biosynthesis Protein SpsA, Chain A"/>
    <property type="match status" value="1"/>
</dbReference>
<dbReference type="InterPro" id="IPR020471">
    <property type="entry name" value="AKR"/>
</dbReference>
<keyword evidence="8" id="KW-0479">Metal-binding</keyword>
<proteinExistence type="inferred from homology"/>